<reference evidence="1 2" key="1">
    <citation type="submission" date="2024-01" db="EMBL/GenBank/DDBJ databases">
        <title>A draft genome for the cacao thread blight pathogen Marasmiellus scandens.</title>
        <authorList>
            <person name="Baruah I.K."/>
            <person name="Leung J."/>
            <person name="Bukari Y."/>
            <person name="Amoako-Attah I."/>
            <person name="Meinhardt L.W."/>
            <person name="Bailey B.A."/>
            <person name="Cohen S.P."/>
        </authorList>
    </citation>
    <scope>NUCLEOTIDE SEQUENCE [LARGE SCALE GENOMIC DNA]</scope>
    <source>
        <strain evidence="1 2">GH-19</strain>
    </source>
</reference>
<sequence>LKLVCNVEINLQPTPEYVDLHRLPRVLAKYPETFLFIAPVIISKALNYSGMSVNWGNNGDDIYYWSSDPAGAHKIPPKMAEALGLPKLIQHTRCWPWVFEDYQYEATRQFQELRGYDPLTQEFAMKHGLPLIDIIEPPPGV</sequence>
<comment type="caution">
    <text evidence="1">The sequence shown here is derived from an EMBL/GenBank/DDBJ whole genome shotgun (WGS) entry which is preliminary data.</text>
</comment>
<dbReference type="Proteomes" id="UP001498398">
    <property type="component" value="Unassembled WGS sequence"/>
</dbReference>
<protein>
    <submittedName>
        <fullName evidence="1">Uncharacterized protein</fullName>
    </submittedName>
</protein>
<name>A0ABR1JCG3_9AGAR</name>
<evidence type="ECO:0000313" key="1">
    <source>
        <dbReference type="EMBL" id="KAK7452717.1"/>
    </source>
</evidence>
<accession>A0ABR1JCG3</accession>
<proteinExistence type="predicted"/>
<evidence type="ECO:0000313" key="2">
    <source>
        <dbReference type="Proteomes" id="UP001498398"/>
    </source>
</evidence>
<feature type="non-terminal residue" evidence="1">
    <location>
        <position position="1"/>
    </location>
</feature>
<gene>
    <name evidence="1" type="ORF">VKT23_012117</name>
</gene>
<dbReference type="EMBL" id="JBANRG010000028">
    <property type="protein sequence ID" value="KAK7452717.1"/>
    <property type="molecule type" value="Genomic_DNA"/>
</dbReference>
<keyword evidence="2" id="KW-1185">Reference proteome</keyword>
<organism evidence="1 2">
    <name type="scientific">Marasmiellus scandens</name>
    <dbReference type="NCBI Taxonomy" id="2682957"/>
    <lineage>
        <taxon>Eukaryota</taxon>
        <taxon>Fungi</taxon>
        <taxon>Dikarya</taxon>
        <taxon>Basidiomycota</taxon>
        <taxon>Agaricomycotina</taxon>
        <taxon>Agaricomycetes</taxon>
        <taxon>Agaricomycetidae</taxon>
        <taxon>Agaricales</taxon>
        <taxon>Marasmiineae</taxon>
        <taxon>Omphalotaceae</taxon>
        <taxon>Marasmiellus</taxon>
    </lineage>
</organism>